<dbReference type="STRING" id="4529.A0A0E0PTV5"/>
<dbReference type="Gramene" id="ORUFI06G04090.1">
    <property type="protein sequence ID" value="ORUFI06G04090.1"/>
    <property type="gene ID" value="ORUFI06G04090"/>
</dbReference>
<dbReference type="Proteomes" id="UP000008022">
    <property type="component" value="Unassembled WGS sequence"/>
</dbReference>
<dbReference type="PANTHER" id="PTHR33086">
    <property type="entry name" value="OS05G0468200 PROTEIN-RELATED"/>
    <property type="match status" value="1"/>
</dbReference>
<dbReference type="EnsemblPlants" id="ORUFI06G04090.1">
    <property type="protein sequence ID" value="ORUFI06G04090.1"/>
    <property type="gene ID" value="ORUFI06G04090"/>
</dbReference>
<organism evidence="2 3">
    <name type="scientific">Oryza rufipogon</name>
    <name type="common">Brownbeard rice</name>
    <name type="synonym">Asian wild rice</name>
    <dbReference type="NCBI Taxonomy" id="4529"/>
    <lineage>
        <taxon>Eukaryota</taxon>
        <taxon>Viridiplantae</taxon>
        <taxon>Streptophyta</taxon>
        <taxon>Embryophyta</taxon>
        <taxon>Tracheophyta</taxon>
        <taxon>Spermatophyta</taxon>
        <taxon>Magnoliopsida</taxon>
        <taxon>Liliopsida</taxon>
        <taxon>Poales</taxon>
        <taxon>Poaceae</taxon>
        <taxon>BOP clade</taxon>
        <taxon>Oryzoideae</taxon>
        <taxon>Oryzeae</taxon>
        <taxon>Oryzinae</taxon>
        <taxon>Oryza</taxon>
    </lineage>
</organism>
<sequence length="639" mass="70422">MESRGEGDGEGASIRRGRGRVMGSEGEGEGEGEGEEVKWAMLFTLPIPVTDEELPPTRDLAMSKQPPPLISFLCLPQRSLGEAAHCFVEIVCADSAGRLLLSAKPRPAPAATTSAALPPRQGVIIICDATNLKVMRLPLPVGATCDDNERGFPCLAVLSDPRDEEDGDAYIVVLLHADASGAFQEVLCYESKTGGVLDTQTHDQDWSDTETHDQDWSEKLLSCNSQQPPRGWHRHSHSHRAIPLDGEVCWIDAAYGLVLCEVLLEDPRLRYVQLPEGCTMDEDDDMGSPAVVEKLRRRQSIAVWTLMTLKDVTFWEHTFSVDLVSLRADKSFQEAGLNPHIFPSVAGIHPIDTSTIFLVQNSIIFSVSSDTTTSSIKVGDHHKFLLNENEITPSLFLLPWLVHDPADLLPQETPPRSNCSKRWLRALKLKQALKRGIVWLSDNHEVVTHVGDVIDFLTIPAGSSFRSAAICVKKVGSYCSKTGNILKFHNSRLHANDPVKALPMEDFQIINDVDEDVESLSMEGIHIVKNVNEARRFINQWISCQQPHSCIMDVAKSVGVEECINILTYLGGENATFMLMNSPTFLEKTGNNLRKSSDLKEWVYLKDIVLLQPNTDGFVAAAAAPAAAIIHGLVGYKRG</sequence>
<protein>
    <submittedName>
        <fullName evidence="2">Uncharacterized protein</fullName>
    </submittedName>
</protein>
<dbReference type="OMA" id="THDQDWS"/>
<dbReference type="AlphaFoldDB" id="A0A0E0PTV5"/>
<evidence type="ECO:0000313" key="2">
    <source>
        <dbReference type="EnsemblPlants" id="ORUFI06G04090.1"/>
    </source>
</evidence>
<dbReference type="PANTHER" id="PTHR33086:SF44">
    <property type="entry name" value="OS03G0683600 PROTEIN"/>
    <property type="match status" value="1"/>
</dbReference>
<dbReference type="HOGENOM" id="CLU_437686_0_0_1"/>
<reference evidence="2" key="2">
    <citation type="submission" date="2015-06" db="UniProtKB">
        <authorList>
            <consortium name="EnsemblPlants"/>
        </authorList>
    </citation>
    <scope>IDENTIFICATION</scope>
</reference>
<evidence type="ECO:0000256" key="1">
    <source>
        <dbReference type="SAM" id="MobiDB-lite"/>
    </source>
</evidence>
<evidence type="ECO:0000313" key="3">
    <source>
        <dbReference type="Proteomes" id="UP000008022"/>
    </source>
</evidence>
<reference evidence="3" key="1">
    <citation type="submission" date="2013-06" db="EMBL/GenBank/DDBJ databases">
        <authorList>
            <person name="Zhao Q."/>
        </authorList>
    </citation>
    <scope>NUCLEOTIDE SEQUENCE</scope>
    <source>
        <strain evidence="3">cv. W1943</strain>
    </source>
</reference>
<name>A0A0E0PTV5_ORYRU</name>
<accession>A0A0E0PTV5</accession>
<keyword evidence="3" id="KW-1185">Reference proteome</keyword>
<feature type="region of interest" description="Disordered" evidence="1">
    <location>
        <begin position="1"/>
        <end position="34"/>
    </location>
</feature>
<proteinExistence type="predicted"/>